<protein>
    <recommendedName>
        <fullName evidence="15">DNA ligase</fullName>
        <ecNumber evidence="15">6.5.1.1</ecNumber>
    </recommendedName>
</protein>
<dbReference type="FunCoup" id="A0A4Q1BRY4">
    <property type="interactions" value="229"/>
</dbReference>
<sequence length="1035" mass="117691">MPPTVWRRDRRISPSTGQDGEEAESADSGVLPPGPSTLERPKDCINKNPTPAFSLLCTVMDRLRSEEMSKRKDTLTRFFNLWRIKVGNDLYPLIRLLLPERDRERPVYNLKEAMLAKCYIEVLGLDKHSAAAQKLVKWKQPVDGETDGISGDFARVCYHEIAARSTVEEGTLTLEAVNALLDQLAGGRMKQAEYVPILRSINRQCTPVEQEWIIRIILKDLRISIREKGVFSCFHPDAADLFNVCSDLKRVCWTLYMPDVRLEKNQTNIELFRSFLPQLCYRSPSSAHDAIARLVGAPNQEFVMEEKLDGERMQLHMRGNGAQWFYCSRKAKDYTYLYGAHIGEGSLTQHIAGAFHDDVRNIILDGEMLVWDPQLEKYLAFGVLKTFAQDKIIDDTAPRPCFKVFDILYLNDKCLTGKRLSERKRLLHSNRVFKDIDQYKGRLEFAAEERGKSGKDIRAMLEKILESRGEGLVVKKLESTYQTNSRGQDWVKVKPEYADQMGETLDVMVLGGWWGKGGRTGKLSSMLCGLRVQRDDEGDGGIPQFATFCRVGSGMSYSDYEWILNKHREHWKTFKRSNPPSWMKMGEIGLDDSPDVYIEPEHSFVMQVKASEIVPATGNFGIGYTLRFPRCKFIFYDTASRDHPVEDPEMERDMWNCLSVEEFTELLNKPKRKYEDDEQGSKRRKRKPVTRTKVQLISSVKGQVLSQEEVKSGIFDYLTFYVVKGDNRKTKAELEALIHEHGGDFTQAQLSDLSAIVIAPDDKSPLLRAQKKKGVSIVKPSWIYESIERKRPLPRIEELLVFASEDDQAEPLYHKTLDELDELATRDGSSGPDEHDASSGSRHSSQGARNGMMSAEKDGRPFQSSKQQAMENEWDLDQIAPSTTVTNDVPSRAEDSDEEVTDLRHPLRVMRVMKRSTSLCSPSEVVQQSVYISLLDIADEQGEGMGDAESNDYDEDKIFNHLVFYIDTIENAKKNGLTGSSPSSEVIERLDNARKLLIENGGKVVDDINEPKLTHIIMDDDDSSRYGELSRKTSK</sequence>
<comment type="caution">
    <text evidence="20">The sequence shown here is derived from an EMBL/GenBank/DDBJ whole genome shotgun (WGS) entry which is preliminary data.</text>
</comment>
<dbReference type="InterPro" id="IPR001357">
    <property type="entry name" value="BRCT_dom"/>
</dbReference>
<evidence type="ECO:0000256" key="9">
    <source>
        <dbReference type="ARBA" id="ARBA00022840"/>
    </source>
</evidence>
<dbReference type="NCBIfam" id="TIGR00574">
    <property type="entry name" value="dnl1"/>
    <property type="match status" value="1"/>
</dbReference>
<dbReference type="PROSITE" id="PS50160">
    <property type="entry name" value="DNA_LIGASE_A3"/>
    <property type="match status" value="1"/>
</dbReference>
<keyword evidence="5" id="KW-0479">Metal-binding</keyword>
<dbReference type="Gene3D" id="2.40.50.140">
    <property type="entry name" value="Nucleic acid-binding proteins"/>
    <property type="match status" value="1"/>
</dbReference>
<dbReference type="InterPro" id="IPR036599">
    <property type="entry name" value="DNA_ligase_N_sf"/>
</dbReference>
<feature type="region of interest" description="Disordered" evidence="17">
    <location>
        <begin position="1"/>
        <end position="46"/>
    </location>
</feature>
<evidence type="ECO:0000256" key="5">
    <source>
        <dbReference type="ARBA" id="ARBA00022723"/>
    </source>
</evidence>
<keyword evidence="12 15" id="KW-0234">DNA repair</keyword>
<dbReference type="PROSITE" id="PS50172">
    <property type="entry name" value="BRCT"/>
    <property type="match status" value="2"/>
</dbReference>
<evidence type="ECO:0000256" key="3">
    <source>
        <dbReference type="ARBA" id="ARBA00007572"/>
    </source>
</evidence>
<dbReference type="Pfam" id="PF04679">
    <property type="entry name" value="DNA_ligase_A_C"/>
    <property type="match status" value="1"/>
</dbReference>
<evidence type="ECO:0000256" key="8">
    <source>
        <dbReference type="ARBA" id="ARBA00022763"/>
    </source>
</evidence>
<dbReference type="InterPro" id="IPR012309">
    <property type="entry name" value="DNA_ligase_ATP-dep_C"/>
</dbReference>
<dbReference type="SUPFAM" id="SSF56091">
    <property type="entry name" value="DNA ligase/mRNA capping enzyme, catalytic domain"/>
    <property type="match status" value="1"/>
</dbReference>
<accession>A0A4Q1BRY4</accession>
<keyword evidence="6" id="KW-0677">Repeat</keyword>
<organism evidence="20 21">
    <name type="scientific">Tremella mesenterica</name>
    <name type="common">Jelly fungus</name>
    <dbReference type="NCBI Taxonomy" id="5217"/>
    <lineage>
        <taxon>Eukaryota</taxon>
        <taxon>Fungi</taxon>
        <taxon>Dikarya</taxon>
        <taxon>Basidiomycota</taxon>
        <taxon>Agaricomycotina</taxon>
        <taxon>Tremellomycetes</taxon>
        <taxon>Tremellales</taxon>
        <taxon>Tremellaceae</taxon>
        <taxon>Tremella</taxon>
    </lineage>
</organism>
<reference evidence="20 21" key="1">
    <citation type="submission" date="2016-06" db="EMBL/GenBank/DDBJ databases">
        <title>Evolution of pathogenesis and genome organization in the Tremellales.</title>
        <authorList>
            <person name="Cuomo C."/>
            <person name="Litvintseva A."/>
            <person name="Heitman J."/>
            <person name="Chen Y."/>
            <person name="Sun S."/>
            <person name="Springer D."/>
            <person name="Dromer F."/>
            <person name="Young S."/>
            <person name="Zeng Q."/>
            <person name="Chapman S."/>
            <person name="Gujja S."/>
            <person name="Saif S."/>
            <person name="Birren B."/>
        </authorList>
    </citation>
    <scope>NUCLEOTIDE SEQUENCE [LARGE SCALE GENOMIC DNA]</scope>
    <source>
        <strain evidence="20 21">ATCC 28783</strain>
    </source>
</reference>
<name>A0A4Q1BRY4_TREME</name>
<dbReference type="SUPFAM" id="SSF117018">
    <property type="entry name" value="ATP-dependent DNA ligase DNA-binding domain"/>
    <property type="match status" value="1"/>
</dbReference>
<dbReference type="OrthoDB" id="151490at2759"/>
<evidence type="ECO:0000259" key="18">
    <source>
        <dbReference type="PROSITE" id="PS50160"/>
    </source>
</evidence>
<evidence type="ECO:0000256" key="13">
    <source>
        <dbReference type="ARBA" id="ARBA00023242"/>
    </source>
</evidence>
<dbReference type="GO" id="GO:0003910">
    <property type="term" value="F:DNA ligase (ATP) activity"/>
    <property type="evidence" value="ECO:0007669"/>
    <property type="project" value="UniProtKB-EC"/>
</dbReference>
<keyword evidence="4 15" id="KW-0436">Ligase</keyword>
<dbReference type="SUPFAM" id="SSF50249">
    <property type="entry name" value="Nucleic acid-binding proteins"/>
    <property type="match status" value="1"/>
</dbReference>
<dbReference type="GO" id="GO:0006297">
    <property type="term" value="P:nucleotide-excision repair, DNA gap filling"/>
    <property type="evidence" value="ECO:0007669"/>
    <property type="project" value="TreeGrafter"/>
</dbReference>
<dbReference type="InterPro" id="IPR012340">
    <property type="entry name" value="NA-bd_OB-fold"/>
</dbReference>
<dbReference type="InterPro" id="IPR029710">
    <property type="entry name" value="LIG4"/>
</dbReference>
<keyword evidence="21" id="KW-1185">Reference proteome</keyword>
<feature type="domain" description="BRCT" evidence="19">
    <location>
        <begin position="954"/>
        <end position="1035"/>
    </location>
</feature>
<gene>
    <name evidence="20" type="ORF">M231_02005</name>
</gene>
<dbReference type="Gene3D" id="1.10.3260.10">
    <property type="entry name" value="DNA ligase, ATP-dependent, N-terminal domain"/>
    <property type="match status" value="1"/>
</dbReference>
<dbReference type="GO" id="GO:0006303">
    <property type="term" value="P:double-strand break repair via nonhomologous end joining"/>
    <property type="evidence" value="ECO:0007669"/>
    <property type="project" value="TreeGrafter"/>
</dbReference>
<feature type="compositionally biased region" description="Polar residues" evidence="17">
    <location>
        <begin position="838"/>
        <end position="848"/>
    </location>
</feature>
<evidence type="ECO:0000256" key="17">
    <source>
        <dbReference type="SAM" id="MobiDB-lite"/>
    </source>
</evidence>
<dbReference type="EMBL" id="SDIL01000015">
    <property type="protein sequence ID" value="RXK40753.1"/>
    <property type="molecule type" value="Genomic_DNA"/>
</dbReference>
<dbReference type="InterPro" id="IPR044125">
    <property type="entry name" value="Adenylation_DNA_ligase_IV"/>
</dbReference>
<dbReference type="CDD" id="cd07903">
    <property type="entry name" value="Adenylation_DNA_ligase_IV"/>
    <property type="match status" value="1"/>
</dbReference>
<dbReference type="InParanoid" id="A0A4Q1BRY4"/>
<dbReference type="InterPro" id="IPR012310">
    <property type="entry name" value="DNA_ligase_ATP-dep_cent"/>
</dbReference>
<feature type="domain" description="ATP-dependent DNA ligase family profile" evidence="18">
    <location>
        <begin position="393"/>
        <end position="532"/>
    </location>
</feature>
<evidence type="ECO:0000259" key="19">
    <source>
        <dbReference type="PROSITE" id="PS50172"/>
    </source>
</evidence>
<dbReference type="PANTHER" id="PTHR45997:SF1">
    <property type="entry name" value="DNA LIGASE 4"/>
    <property type="match status" value="1"/>
</dbReference>
<evidence type="ECO:0000313" key="20">
    <source>
        <dbReference type="EMBL" id="RXK40753.1"/>
    </source>
</evidence>
<evidence type="ECO:0000256" key="10">
    <source>
        <dbReference type="ARBA" id="ARBA00022842"/>
    </source>
</evidence>
<comment type="similarity">
    <text evidence="3 16">Belongs to the ATP-dependent DNA ligase family.</text>
</comment>
<comment type="cofactor">
    <cofactor evidence="1">
        <name>Mg(2+)</name>
        <dbReference type="ChEBI" id="CHEBI:18420"/>
    </cofactor>
</comment>
<dbReference type="GO" id="GO:0003677">
    <property type="term" value="F:DNA binding"/>
    <property type="evidence" value="ECO:0007669"/>
    <property type="project" value="InterPro"/>
</dbReference>
<dbReference type="PROSITE" id="PS00697">
    <property type="entry name" value="DNA_LIGASE_A1"/>
    <property type="match status" value="1"/>
</dbReference>
<dbReference type="GO" id="GO:0046872">
    <property type="term" value="F:metal ion binding"/>
    <property type="evidence" value="ECO:0007669"/>
    <property type="project" value="UniProtKB-KW"/>
</dbReference>
<feature type="domain" description="BRCT" evidence="19">
    <location>
        <begin position="710"/>
        <end position="800"/>
    </location>
</feature>
<dbReference type="GO" id="GO:0006310">
    <property type="term" value="P:DNA recombination"/>
    <property type="evidence" value="ECO:0007669"/>
    <property type="project" value="UniProtKB-KW"/>
</dbReference>
<dbReference type="CDD" id="cd07968">
    <property type="entry name" value="OBF_DNA_ligase_IV"/>
    <property type="match status" value="1"/>
</dbReference>
<keyword evidence="8 15" id="KW-0227">DNA damage</keyword>
<dbReference type="PROSITE" id="PS00333">
    <property type="entry name" value="DNA_LIGASE_A2"/>
    <property type="match status" value="1"/>
</dbReference>
<dbReference type="EC" id="6.5.1.1" evidence="15"/>
<dbReference type="PANTHER" id="PTHR45997">
    <property type="entry name" value="DNA LIGASE 4"/>
    <property type="match status" value="1"/>
</dbReference>
<evidence type="ECO:0000313" key="21">
    <source>
        <dbReference type="Proteomes" id="UP000289152"/>
    </source>
</evidence>
<comment type="catalytic activity">
    <reaction evidence="14 15">
        <text>ATP + (deoxyribonucleotide)n-3'-hydroxyl + 5'-phospho-(deoxyribonucleotide)m = (deoxyribonucleotide)n+m + AMP + diphosphate.</text>
        <dbReference type="EC" id="6.5.1.1"/>
    </reaction>
</comment>
<dbReference type="InterPro" id="IPR036420">
    <property type="entry name" value="BRCT_dom_sf"/>
</dbReference>
<dbReference type="Gene3D" id="3.40.50.10190">
    <property type="entry name" value="BRCT domain"/>
    <property type="match status" value="2"/>
</dbReference>
<dbReference type="InterPro" id="IPR012308">
    <property type="entry name" value="DNA_ligase_ATP-dep_N"/>
</dbReference>
<dbReference type="SUPFAM" id="SSF52113">
    <property type="entry name" value="BRCT domain"/>
    <property type="match status" value="2"/>
</dbReference>
<dbReference type="GO" id="GO:0032807">
    <property type="term" value="C:DNA ligase IV complex"/>
    <property type="evidence" value="ECO:0007669"/>
    <property type="project" value="TreeGrafter"/>
</dbReference>
<feature type="region of interest" description="Disordered" evidence="17">
    <location>
        <begin position="671"/>
        <end position="690"/>
    </location>
</feature>
<dbReference type="VEuPathDB" id="FungiDB:TREMEDRAFT_67336"/>
<keyword evidence="13" id="KW-0539">Nucleus</keyword>
<evidence type="ECO:0000256" key="14">
    <source>
        <dbReference type="ARBA" id="ARBA00034003"/>
    </source>
</evidence>
<dbReference type="Gene3D" id="3.30.470.30">
    <property type="entry name" value="DNA ligase/mRNA capping enzyme"/>
    <property type="match status" value="1"/>
</dbReference>
<evidence type="ECO:0000256" key="4">
    <source>
        <dbReference type="ARBA" id="ARBA00022598"/>
    </source>
</evidence>
<feature type="compositionally biased region" description="Polar residues" evidence="17">
    <location>
        <begin position="880"/>
        <end position="889"/>
    </location>
</feature>
<dbReference type="Pfam" id="PF04675">
    <property type="entry name" value="DNA_ligase_A_N"/>
    <property type="match status" value="1"/>
</dbReference>
<dbReference type="Pfam" id="PF01068">
    <property type="entry name" value="DNA_ligase_A_M"/>
    <property type="match status" value="1"/>
</dbReference>
<keyword evidence="11 15" id="KW-0233">DNA recombination</keyword>
<evidence type="ECO:0000256" key="16">
    <source>
        <dbReference type="RuleBase" id="RU004196"/>
    </source>
</evidence>
<dbReference type="Proteomes" id="UP000289152">
    <property type="component" value="Unassembled WGS sequence"/>
</dbReference>
<dbReference type="SMART" id="SM00292">
    <property type="entry name" value="BRCT"/>
    <property type="match status" value="1"/>
</dbReference>
<dbReference type="Pfam" id="PF16589">
    <property type="entry name" value="BRCT_2"/>
    <property type="match status" value="1"/>
</dbReference>
<comment type="subcellular location">
    <subcellularLocation>
        <location evidence="2">Nucleus</location>
    </subcellularLocation>
</comment>
<evidence type="ECO:0000256" key="1">
    <source>
        <dbReference type="ARBA" id="ARBA00001946"/>
    </source>
</evidence>
<proteinExistence type="inferred from homology"/>
<keyword evidence="7 15" id="KW-0547">Nucleotide-binding</keyword>
<dbReference type="GO" id="GO:0071897">
    <property type="term" value="P:DNA biosynthetic process"/>
    <property type="evidence" value="ECO:0007669"/>
    <property type="project" value="InterPro"/>
</dbReference>
<dbReference type="InterPro" id="IPR016059">
    <property type="entry name" value="DNA_ligase_ATP-dep_CS"/>
</dbReference>
<evidence type="ECO:0000256" key="2">
    <source>
        <dbReference type="ARBA" id="ARBA00004123"/>
    </source>
</evidence>
<evidence type="ECO:0000256" key="6">
    <source>
        <dbReference type="ARBA" id="ARBA00022737"/>
    </source>
</evidence>
<evidence type="ECO:0000256" key="7">
    <source>
        <dbReference type="ARBA" id="ARBA00022741"/>
    </source>
</evidence>
<feature type="region of interest" description="Disordered" evidence="17">
    <location>
        <begin position="824"/>
        <end position="901"/>
    </location>
</feature>
<dbReference type="GO" id="GO:0005524">
    <property type="term" value="F:ATP binding"/>
    <property type="evidence" value="ECO:0007669"/>
    <property type="project" value="UniProtKB-KW"/>
</dbReference>
<dbReference type="InterPro" id="IPR000977">
    <property type="entry name" value="DNA_ligase_ATP-dep"/>
</dbReference>
<keyword evidence="9 15" id="KW-0067">ATP-binding</keyword>
<dbReference type="STRING" id="5217.A0A4Q1BRY4"/>
<keyword evidence="10" id="KW-0460">Magnesium</keyword>
<evidence type="ECO:0000256" key="15">
    <source>
        <dbReference type="RuleBase" id="RU000617"/>
    </source>
</evidence>
<evidence type="ECO:0000256" key="11">
    <source>
        <dbReference type="ARBA" id="ARBA00023172"/>
    </source>
</evidence>
<evidence type="ECO:0000256" key="12">
    <source>
        <dbReference type="ARBA" id="ARBA00023204"/>
    </source>
</evidence>
<dbReference type="AlphaFoldDB" id="A0A4Q1BRY4"/>